<dbReference type="PIRSF" id="PIRSF000105">
    <property type="entry name" value="HCDH"/>
    <property type="match status" value="1"/>
</dbReference>
<evidence type="ECO:0000256" key="1">
    <source>
        <dbReference type="ARBA" id="ARBA00023002"/>
    </source>
</evidence>
<dbReference type="InterPro" id="IPR006176">
    <property type="entry name" value="3-OHacyl-CoA_DH_NAD-bd"/>
</dbReference>
<dbReference type="InterPro" id="IPR006108">
    <property type="entry name" value="3HC_DH_C"/>
</dbReference>
<dbReference type="InterPro" id="IPR022694">
    <property type="entry name" value="3-OHacyl-CoA_DH"/>
</dbReference>
<reference evidence="5" key="1">
    <citation type="submission" date="2023-02" db="EMBL/GenBank/DDBJ databases">
        <title>Description and genomic characterization of Salipiger bruguierae sp. nov., isolated from the sediment of mangrove plant Bruguiera sexangula.</title>
        <authorList>
            <person name="Long M."/>
        </authorList>
    </citation>
    <scope>NUCLEOTIDE SEQUENCE</scope>
    <source>
        <strain evidence="5">H15</strain>
        <plasmid evidence="5">unnamed1</plasmid>
    </source>
</reference>
<dbReference type="Gene3D" id="3.40.50.720">
    <property type="entry name" value="NAD(P)-binding Rossmann-like Domain"/>
    <property type="match status" value="1"/>
</dbReference>
<dbReference type="Gene3D" id="1.10.1040.10">
    <property type="entry name" value="N-(1-d-carboxylethyl)-l-norvaline Dehydrogenase, domain 2"/>
    <property type="match status" value="1"/>
</dbReference>
<feature type="site" description="Important for catalytic activity" evidence="2">
    <location>
        <position position="137"/>
    </location>
</feature>
<dbReference type="AlphaFoldDB" id="A0AAU8AQW0"/>
<sequence>MEKIETVTVVGTGIIGASWTCLFLAHGLDVVATDIREGAEGELRDAVARVWPTLPDAVRGTGKRGSLRFEPELEAACAGTGFVQENAIERLDAKVELMRRIDAATPPGAVIASSSSAISVTDMQSACAHPGRVVLGHPFNPPHLVPLVELAGGERTSEEALDAAERFYTRLGKVPIRLRKEIYGHVANRLQAAIFREAIHLLESGVASAEDIDRAVTEGPGLRWALMGPLLTYRLAGGERGMEGFWQMFAPMQEKLWAELGAPVPDADLQARVTGAVEACYADRPVRAQAEARDSRLRAILAVKSGG</sequence>
<feature type="domain" description="3-hydroxyacyl-CoA dehydrogenase NAD binding" evidence="4">
    <location>
        <begin position="6"/>
        <end position="180"/>
    </location>
</feature>
<name>A0AAU8AQW0_9RHOB</name>
<dbReference type="GO" id="GO:0016616">
    <property type="term" value="F:oxidoreductase activity, acting on the CH-OH group of donors, NAD or NADP as acceptor"/>
    <property type="evidence" value="ECO:0007669"/>
    <property type="project" value="InterPro"/>
</dbReference>
<evidence type="ECO:0000259" key="4">
    <source>
        <dbReference type="Pfam" id="PF02737"/>
    </source>
</evidence>
<dbReference type="SUPFAM" id="SSF48179">
    <property type="entry name" value="6-phosphogluconate dehydrogenase C-terminal domain-like"/>
    <property type="match status" value="1"/>
</dbReference>
<keyword evidence="5" id="KW-0614">Plasmid</keyword>
<feature type="domain" description="3-hydroxyacyl-CoA dehydrogenase C-terminal" evidence="3">
    <location>
        <begin position="184"/>
        <end position="249"/>
    </location>
</feature>
<proteinExistence type="predicted"/>
<evidence type="ECO:0000313" key="5">
    <source>
        <dbReference type="EMBL" id="XCC96896.1"/>
    </source>
</evidence>
<dbReference type="RefSeq" id="WP_353475787.1">
    <property type="nucleotide sequence ID" value="NZ_CP123386.1"/>
</dbReference>
<geneLocation type="plasmid" evidence="5">
    <name>unnamed1</name>
</geneLocation>
<organism evidence="5">
    <name type="scientific">Alloyangia sp. H15</name>
    <dbReference type="NCBI Taxonomy" id="3029062"/>
    <lineage>
        <taxon>Bacteria</taxon>
        <taxon>Pseudomonadati</taxon>
        <taxon>Pseudomonadota</taxon>
        <taxon>Alphaproteobacteria</taxon>
        <taxon>Rhodobacterales</taxon>
        <taxon>Roseobacteraceae</taxon>
        <taxon>Alloyangia</taxon>
    </lineage>
</organism>
<dbReference type="PANTHER" id="PTHR48075">
    <property type="entry name" value="3-HYDROXYACYL-COA DEHYDROGENASE FAMILY PROTEIN"/>
    <property type="match status" value="1"/>
</dbReference>
<evidence type="ECO:0000259" key="3">
    <source>
        <dbReference type="Pfam" id="PF00725"/>
    </source>
</evidence>
<dbReference type="EMBL" id="CP123386">
    <property type="protein sequence ID" value="XCC96896.1"/>
    <property type="molecule type" value="Genomic_DNA"/>
</dbReference>
<dbReference type="InterPro" id="IPR013328">
    <property type="entry name" value="6PGD_dom2"/>
</dbReference>
<keyword evidence="1" id="KW-0560">Oxidoreductase</keyword>
<dbReference type="PANTHER" id="PTHR48075:SF5">
    <property type="entry name" value="3-HYDROXYBUTYRYL-COA DEHYDROGENASE"/>
    <property type="match status" value="1"/>
</dbReference>
<dbReference type="InterPro" id="IPR036291">
    <property type="entry name" value="NAD(P)-bd_dom_sf"/>
</dbReference>
<dbReference type="Pfam" id="PF02737">
    <property type="entry name" value="3HCDH_N"/>
    <property type="match status" value="1"/>
</dbReference>
<dbReference type="GO" id="GO:0006631">
    <property type="term" value="P:fatty acid metabolic process"/>
    <property type="evidence" value="ECO:0007669"/>
    <property type="project" value="InterPro"/>
</dbReference>
<dbReference type="Pfam" id="PF00725">
    <property type="entry name" value="3HCDH"/>
    <property type="match status" value="1"/>
</dbReference>
<gene>
    <name evidence="5" type="ORF">PVT71_22670</name>
</gene>
<dbReference type="InterPro" id="IPR008927">
    <property type="entry name" value="6-PGluconate_DH-like_C_sf"/>
</dbReference>
<accession>A0AAU8AQW0</accession>
<evidence type="ECO:0000256" key="2">
    <source>
        <dbReference type="PIRSR" id="PIRSR000105-1"/>
    </source>
</evidence>
<dbReference type="GO" id="GO:0070403">
    <property type="term" value="F:NAD+ binding"/>
    <property type="evidence" value="ECO:0007669"/>
    <property type="project" value="InterPro"/>
</dbReference>
<protein>
    <submittedName>
        <fullName evidence="5">3-hydroxyacyl-CoA dehydrogenase NAD-binding domain-containing protein</fullName>
    </submittedName>
</protein>
<dbReference type="SUPFAM" id="SSF51735">
    <property type="entry name" value="NAD(P)-binding Rossmann-fold domains"/>
    <property type="match status" value="1"/>
</dbReference>